<feature type="chain" id="PRO_5043663166" evidence="1">
    <location>
        <begin position="29"/>
        <end position="166"/>
    </location>
</feature>
<dbReference type="AlphaFoldDB" id="A0AAV4BK43"/>
<sequence length="166" mass="19095">MGVISPKLLFSVFLLVVLFYIFPKKASAVFPEGSVVNILSIKREFMGPETNRFKFVFRKEAENLKAYYLSHNYDILFYIDILGPETLSTSYESYERIGEGTFQGEVTHFGREPCTIIFVSEHGDTYLRQWTWKSPGGRSRNKLDNILTQTQFRNTVKTSKSLPGVD</sequence>
<gene>
    <name evidence="2" type="ORF">PoB_004701400</name>
</gene>
<accession>A0AAV4BK43</accession>
<evidence type="ECO:0000313" key="3">
    <source>
        <dbReference type="Proteomes" id="UP000735302"/>
    </source>
</evidence>
<proteinExistence type="predicted"/>
<protein>
    <submittedName>
        <fullName evidence="2">Uncharacterized protein</fullName>
    </submittedName>
</protein>
<reference evidence="2 3" key="1">
    <citation type="journal article" date="2021" name="Elife">
        <title>Chloroplast acquisition without the gene transfer in kleptoplastic sea slugs, Plakobranchus ocellatus.</title>
        <authorList>
            <person name="Maeda T."/>
            <person name="Takahashi S."/>
            <person name="Yoshida T."/>
            <person name="Shimamura S."/>
            <person name="Takaki Y."/>
            <person name="Nagai Y."/>
            <person name="Toyoda A."/>
            <person name="Suzuki Y."/>
            <person name="Arimoto A."/>
            <person name="Ishii H."/>
            <person name="Satoh N."/>
            <person name="Nishiyama T."/>
            <person name="Hasebe M."/>
            <person name="Maruyama T."/>
            <person name="Minagawa J."/>
            <person name="Obokata J."/>
            <person name="Shigenobu S."/>
        </authorList>
    </citation>
    <scope>NUCLEOTIDE SEQUENCE [LARGE SCALE GENOMIC DNA]</scope>
</reference>
<keyword evidence="1" id="KW-0732">Signal</keyword>
<feature type="signal peptide" evidence="1">
    <location>
        <begin position="1"/>
        <end position="28"/>
    </location>
</feature>
<keyword evidence="3" id="KW-1185">Reference proteome</keyword>
<dbReference type="EMBL" id="BLXT01005167">
    <property type="protein sequence ID" value="GFO20509.1"/>
    <property type="molecule type" value="Genomic_DNA"/>
</dbReference>
<dbReference type="Proteomes" id="UP000735302">
    <property type="component" value="Unassembled WGS sequence"/>
</dbReference>
<evidence type="ECO:0000313" key="2">
    <source>
        <dbReference type="EMBL" id="GFO20509.1"/>
    </source>
</evidence>
<name>A0AAV4BK43_9GAST</name>
<organism evidence="2 3">
    <name type="scientific">Plakobranchus ocellatus</name>
    <dbReference type="NCBI Taxonomy" id="259542"/>
    <lineage>
        <taxon>Eukaryota</taxon>
        <taxon>Metazoa</taxon>
        <taxon>Spiralia</taxon>
        <taxon>Lophotrochozoa</taxon>
        <taxon>Mollusca</taxon>
        <taxon>Gastropoda</taxon>
        <taxon>Heterobranchia</taxon>
        <taxon>Euthyneura</taxon>
        <taxon>Panpulmonata</taxon>
        <taxon>Sacoglossa</taxon>
        <taxon>Placobranchoidea</taxon>
        <taxon>Plakobranchidae</taxon>
        <taxon>Plakobranchus</taxon>
    </lineage>
</organism>
<comment type="caution">
    <text evidence="2">The sequence shown here is derived from an EMBL/GenBank/DDBJ whole genome shotgun (WGS) entry which is preliminary data.</text>
</comment>
<evidence type="ECO:0000256" key="1">
    <source>
        <dbReference type="SAM" id="SignalP"/>
    </source>
</evidence>